<dbReference type="SUPFAM" id="SSF55729">
    <property type="entry name" value="Acyl-CoA N-acyltransferases (Nat)"/>
    <property type="match status" value="1"/>
</dbReference>
<dbReference type="AlphaFoldDB" id="A0AAV4W2D8"/>
<evidence type="ECO:0000313" key="2">
    <source>
        <dbReference type="EMBL" id="GIY76141.1"/>
    </source>
</evidence>
<gene>
    <name evidence="2" type="primary">AVEN_200388_1</name>
    <name evidence="2" type="ORF">CDAR_460951</name>
</gene>
<feature type="domain" description="N-acetyltransferase" evidence="1">
    <location>
        <begin position="199"/>
        <end position="341"/>
    </location>
</feature>
<proteinExistence type="predicted"/>
<keyword evidence="3" id="KW-1185">Reference proteome</keyword>
<comment type="caution">
    <text evidence="2">The sequence shown here is derived from an EMBL/GenBank/DDBJ whole genome shotgun (WGS) entry which is preliminary data.</text>
</comment>
<dbReference type="GO" id="GO:0016747">
    <property type="term" value="F:acyltransferase activity, transferring groups other than amino-acyl groups"/>
    <property type="evidence" value="ECO:0007669"/>
    <property type="project" value="InterPro"/>
</dbReference>
<accession>A0AAV4W2D8</accession>
<dbReference type="Proteomes" id="UP001054837">
    <property type="component" value="Unassembled WGS sequence"/>
</dbReference>
<dbReference type="InterPro" id="IPR000182">
    <property type="entry name" value="GNAT_dom"/>
</dbReference>
<dbReference type="InterPro" id="IPR041496">
    <property type="entry name" value="YitH/HolE_GNAT"/>
</dbReference>
<dbReference type="InterPro" id="IPR052729">
    <property type="entry name" value="Acyl/Acetyltrans_Enzymes"/>
</dbReference>
<dbReference type="PANTHER" id="PTHR47237">
    <property type="entry name" value="SLL0310 PROTEIN"/>
    <property type="match status" value="1"/>
</dbReference>
<dbReference type="Gene3D" id="3.40.630.90">
    <property type="match status" value="1"/>
</dbReference>
<dbReference type="PANTHER" id="PTHR47237:SF1">
    <property type="entry name" value="SLL0310 PROTEIN"/>
    <property type="match status" value="1"/>
</dbReference>
<protein>
    <submittedName>
        <fullName evidence="2">N-acetyltransferase domain-containing protein</fullName>
    </submittedName>
</protein>
<dbReference type="Pfam" id="PF18014">
    <property type="entry name" value="Acetyltransf_18"/>
    <property type="match status" value="1"/>
</dbReference>
<dbReference type="Gene3D" id="3.40.630.30">
    <property type="match status" value="1"/>
</dbReference>
<reference evidence="2 3" key="1">
    <citation type="submission" date="2021-06" db="EMBL/GenBank/DDBJ databases">
        <title>Caerostris darwini draft genome.</title>
        <authorList>
            <person name="Kono N."/>
            <person name="Arakawa K."/>
        </authorList>
    </citation>
    <scope>NUCLEOTIDE SEQUENCE [LARGE SCALE GENOMIC DNA]</scope>
</reference>
<sequence length="345" mass="38914">MTSPLWTVLRCTQESLFTNIWRVILRESKNGMQRNSCRNYNLQARTEPKVSFEIRSIREADIPQVMELRRQLKVHDVASSLSSWMKIDPEGIKVALNENEEIIGSCSFVRNHPNLYFGGLYCVQPKYRSLNVGYEIFNACLDHTMGKNKSANAVFSMAEKYQRSGDFPIVEDEYVALKNFIPHRINSESLSCIDSADGIEIETYQDCLLPSMIQYDASVVGYTREHTLELNCKEEDSKTFVAFKNGTCIGFGSIKKSCLGAARVGPLYADNQIIAEVLLTRLIESFPGMKGLAMMTVGSNVPANNFLKKLGNANTEACLRIYGKEKVKANMSKIYAFLDFNFSAF</sequence>
<dbReference type="InterPro" id="IPR016181">
    <property type="entry name" value="Acyl_CoA_acyltransferase"/>
</dbReference>
<dbReference type="EMBL" id="BPLQ01013956">
    <property type="protein sequence ID" value="GIY76141.1"/>
    <property type="molecule type" value="Genomic_DNA"/>
</dbReference>
<name>A0AAV4W2D8_9ARAC</name>
<dbReference type="PROSITE" id="PS51186">
    <property type="entry name" value="GNAT"/>
    <property type="match status" value="2"/>
</dbReference>
<evidence type="ECO:0000259" key="1">
    <source>
        <dbReference type="PROSITE" id="PS51186"/>
    </source>
</evidence>
<feature type="domain" description="N-acetyltransferase" evidence="1">
    <location>
        <begin position="52"/>
        <end position="182"/>
    </location>
</feature>
<organism evidence="2 3">
    <name type="scientific">Caerostris darwini</name>
    <dbReference type="NCBI Taxonomy" id="1538125"/>
    <lineage>
        <taxon>Eukaryota</taxon>
        <taxon>Metazoa</taxon>
        <taxon>Ecdysozoa</taxon>
        <taxon>Arthropoda</taxon>
        <taxon>Chelicerata</taxon>
        <taxon>Arachnida</taxon>
        <taxon>Araneae</taxon>
        <taxon>Araneomorphae</taxon>
        <taxon>Entelegynae</taxon>
        <taxon>Araneoidea</taxon>
        <taxon>Araneidae</taxon>
        <taxon>Caerostris</taxon>
    </lineage>
</organism>
<evidence type="ECO:0000313" key="3">
    <source>
        <dbReference type="Proteomes" id="UP001054837"/>
    </source>
</evidence>